<dbReference type="HOGENOM" id="CLU_014065_0_0_1"/>
<evidence type="ECO:0000256" key="1">
    <source>
        <dbReference type="ARBA" id="ARBA00005298"/>
    </source>
</evidence>
<evidence type="ECO:0000256" key="2">
    <source>
        <dbReference type="ARBA" id="ARBA00008307"/>
    </source>
</evidence>
<dbReference type="PANTHER" id="PTHR10656">
    <property type="entry name" value="CELL FATE DETERMINING PROTEIN MAB21-RELATED"/>
    <property type="match status" value="1"/>
</dbReference>
<reference evidence="6" key="1">
    <citation type="journal article" date="2012" name="Nature">
        <title>The oyster genome reveals stress adaptation and complexity of shell formation.</title>
        <authorList>
            <person name="Zhang G."/>
            <person name="Fang X."/>
            <person name="Guo X."/>
            <person name="Li L."/>
            <person name="Luo R."/>
            <person name="Xu F."/>
            <person name="Yang P."/>
            <person name="Zhang L."/>
            <person name="Wang X."/>
            <person name="Qi H."/>
            <person name="Xiong Z."/>
            <person name="Que H."/>
            <person name="Xie Y."/>
            <person name="Holland P.W."/>
            <person name="Paps J."/>
            <person name="Zhu Y."/>
            <person name="Wu F."/>
            <person name="Chen Y."/>
            <person name="Wang J."/>
            <person name="Peng C."/>
            <person name="Meng J."/>
            <person name="Yang L."/>
            <person name="Liu J."/>
            <person name="Wen B."/>
            <person name="Zhang N."/>
            <person name="Huang Z."/>
            <person name="Zhu Q."/>
            <person name="Feng Y."/>
            <person name="Mount A."/>
            <person name="Hedgecock D."/>
            <person name="Xu Z."/>
            <person name="Liu Y."/>
            <person name="Domazet-Loso T."/>
            <person name="Du Y."/>
            <person name="Sun X."/>
            <person name="Zhang S."/>
            <person name="Liu B."/>
            <person name="Cheng P."/>
            <person name="Jiang X."/>
            <person name="Li J."/>
            <person name="Fan D."/>
            <person name="Wang W."/>
            <person name="Fu W."/>
            <person name="Wang T."/>
            <person name="Wang B."/>
            <person name="Zhang J."/>
            <person name="Peng Z."/>
            <person name="Li Y."/>
            <person name="Li N."/>
            <person name="Wang J."/>
            <person name="Chen M."/>
            <person name="He Y."/>
            <person name="Tan F."/>
            <person name="Song X."/>
            <person name="Zheng Q."/>
            <person name="Huang R."/>
            <person name="Yang H."/>
            <person name="Du X."/>
            <person name="Chen L."/>
            <person name="Yang M."/>
            <person name="Gaffney P.M."/>
            <person name="Wang S."/>
            <person name="Luo L."/>
            <person name="She Z."/>
            <person name="Ming Y."/>
            <person name="Huang W."/>
            <person name="Zhang S."/>
            <person name="Huang B."/>
            <person name="Zhang Y."/>
            <person name="Qu T."/>
            <person name="Ni P."/>
            <person name="Miao G."/>
            <person name="Wang J."/>
            <person name="Wang Q."/>
            <person name="Steinberg C.E."/>
            <person name="Wang H."/>
            <person name="Li N."/>
            <person name="Qian L."/>
            <person name="Zhang G."/>
            <person name="Li Y."/>
            <person name="Yang H."/>
            <person name="Liu X."/>
            <person name="Wang J."/>
            <person name="Yin Y."/>
            <person name="Wang J."/>
        </authorList>
    </citation>
    <scope>NUCLEOTIDE SEQUENCE [LARGE SCALE GENOMIC DNA]</scope>
    <source>
        <strain evidence="6">05x7-T-G4-1.051#20</strain>
    </source>
</reference>
<name>K1PS26_MAGGI</name>
<protein>
    <submittedName>
        <fullName evidence="6">Arrestin domain-containing protein 2</fullName>
    </submittedName>
</protein>
<evidence type="ECO:0000259" key="4">
    <source>
        <dbReference type="Pfam" id="PF03281"/>
    </source>
</evidence>
<dbReference type="InterPro" id="IPR011021">
    <property type="entry name" value="Arrestin-like_N"/>
</dbReference>
<dbReference type="Gene3D" id="2.60.40.640">
    <property type="match status" value="2"/>
</dbReference>
<dbReference type="SMART" id="SM01265">
    <property type="entry name" value="Mab-21"/>
    <property type="match status" value="1"/>
</dbReference>
<feature type="domain" description="Mab-21-like HhH/H2TH-like" evidence="5">
    <location>
        <begin position="513"/>
        <end position="595"/>
    </location>
</feature>
<gene>
    <name evidence="6" type="ORF">CGI_10003560</name>
</gene>
<dbReference type="InterPro" id="IPR014752">
    <property type="entry name" value="Arrestin-like_C"/>
</dbReference>
<dbReference type="InterPro" id="IPR024810">
    <property type="entry name" value="MAB21L/cGLR"/>
</dbReference>
<dbReference type="Gene3D" id="1.10.1410.40">
    <property type="match status" value="1"/>
</dbReference>
<dbReference type="EMBL" id="JH818882">
    <property type="protein sequence ID" value="EKC21664.1"/>
    <property type="molecule type" value="Genomic_DNA"/>
</dbReference>
<sequence length="932" mass="106624">MEAIGEARVEWMSSSDIQASDEEVFNYTTVLPIKGEDKNSQGAMLHEGSHYFPFEFTLPSHLPSSFKGKHGRLRYFVRMTICTSGGPHPTRTSKFGVQGSLDLNGEPNAALSVENDTFEPLGSWCCVSGTVTAKLRLEKKGYTVKESVPVCAEIKNLSSRRISSTSVSLIQLAIKPSGFGRKVKIPVDITIGTVPIQEPQTQKTSYHPLPSIVKDDVIPFPFFELGRSPNSRQKIGRVADRFNFKAKNKTLKSPAMESSMAKQKMAVRSISESVYVGMCLKMGTPKQVASRRDIVDLREMLEYNKMMKETSTAMLSGSKREGFRSHESDSDTMIWLNDHRVIWDFSQVQFYNTQEDAVILCDSSESPPGFTLLWLPLERANSRVISACVRMHGGLYISSSKYRSSFIKHGSIIHGPCSSGLREGVLEYDHAYCFVSDSWPPSASSWIDRCQLWPPPHVVNDIVRNGCHFVAIGHKLGNHLDNEWRVSFSQAEYKLVCSMNHTQFLTYGLLKLFLKEIINKGLRDEDKLLCSYHMKTTVFWAIQQNTQPHWRPQNILGGFWVCFKLLLKWVYEGVCPNFFIPENNMFLSNIYGEAQKTLFTRLYRLYKTGITLLLHSPSISSYITNVLCNPRLTICTDELILVSEVELDKDIFEEIYENDIIGTLDIHTCEKYLHAVEQLLSLPLTQYHIVMLQKLTASIFQHSALFILHNMYSYTGSNKQLYIVDKLSCHMLKLTAKFGYVSDMLYIAMYYYKTFRYREAISVIDLTKVKLARPYLMYWSHVDRERYTEAVGGQSLSTKMRQAVAQDICLNNSIFYINELMQEQQCSKQNSWPKLNIPPLILLHMLDFLCSRHVDTIRAQRALDDLQVLVHHDQGQLVPAYLRDISWEILGICQQISGNLHAALYSYQQSLRQYPIHKIQTATRQRIQDLHL</sequence>
<comment type="similarity">
    <text evidence="2">Belongs to the mab-21 family.</text>
</comment>
<dbReference type="InParanoid" id="K1PS26"/>
<evidence type="ECO:0000313" key="6">
    <source>
        <dbReference type="EMBL" id="EKC21664.1"/>
    </source>
</evidence>
<dbReference type="InterPro" id="IPR046903">
    <property type="entry name" value="Mab-21-like_nuc_Trfase"/>
</dbReference>
<dbReference type="Pfam" id="PF00339">
    <property type="entry name" value="Arrestin_N"/>
    <property type="match status" value="1"/>
</dbReference>
<feature type="domain" description="Arrestin-like N-terminal" evidence="3">
    <location>
        <begin position="13"/>
        <end position="104"/>
    </location>
</feature>
<dbReference type="InterPro" id="IPR014756">
    <property type="entry name" value="Ig_E-set"/>
</dbReference>
<dbReference type="SUPFAM" id="SSF81296">
    <property type="entry name" value="E set domains"/>
    <property type="match status" value="2"/>
</dbReference>
<dbReference type="PANTHER" id="PTHR10656:SF69">
    <property type="entry name" value="MAB-21-LIKE HHH_H2TH-LIKE DOMAIN-CONTAINING PROTEIN"/>
    <property type="match status" value="1"/>
</dbReference>
<dbReference type="InterPro" id="IPR046906">
    <property type="entry name" value="Mab-21_HhH/H2TH-like"/>
</dbReference>
<dbReference type="Pfam" id="PF20266">
    <property type="entry name" value="Mab-21_C"/>
    <property type="match status" value="1"/>
</dbReference>
<dbReference type="AlphaFoldDB" id="K1PS26"/>
<proteinExistence type="inferred from homology"/>
<evidence type="ECO:0000259" key="3">
    <source>
        <dbReference type="Pfam" id="PF00339"/>
    </source>
</evidence>
<accession>K1PS26</accession>
<organism evidence="6">
    <name type="scientific">Magallana gigas</name>
    <name type="common">Pacific oyster</name>
    <name type="synonym">Crassostrea gigas</name>
    <dbReference type="NCBI Taxonomy" id="29159"/>
    <lineage>
        <taxon>Eukaryota</taxon>
        <taxon>Metazoa</taxon>
        <taxon>Spiralia</taxon>
        <taxon>Lophotrochozoa</taxon>
        <taxon>Mollusca</taxon>
        <taxon>Bivalvia</taxon>
        <taxon>Autobranchia</taxon>
        <taxon>Pteriomorphia</taxon>
        <taxon>Ostreida</taxon>
        <taxon>Ostreoidea</taxon>
        <taxon>Ostreidae</taxon>
        <taxon>Magallana</taxon>
    </lineage>
</organism>
<feature type="domain" description="Mab-21-like nucleotidyltransferase" evidence="4">
    <location>
        <begin position="434"/>
        <end position="495"/>
    </location>
</feature>
<dbReference type="Pfam" id="PF03281">
    <property type="entry name" value="Mab-21"/>
    <property type="match status" value="1"/>
</dbReference>
<comment type="similarity">
    <text evidence="1">Belongs to the arrestin family.</text>
</comment>
<evidence type="ECO:0000259" key="5">
    <source>
        <dbReference type="Pfam" id="PF20266"/>
    </source>
</evidence>